<dbReference type="PANTHER" id="PTHR11487:SF0">
    <property type="entry name" value="S-ACYL FATTY ACID SYNTHASE THIOESTERASE, MEDIUM CHAIN"/>
    <property type="match status" value="1"/>
</dbReference>
<evidence type="ECO:0000256" key="2">
    <source>
        <dbReference type="ARBA" id="ARBA00022801"/>
    </source>
</evidence>
<keyword evidence="2" id="KW-0378">Hydrolase</keyword>
<evidence type="ECO:0000259" key="3">
    <source>
        <dbReference type="SMART" id="SM00824"/>
    </source>
</evidence>
<accession>A0ABV6VRH7</accession>
<dbReference type="Proteomes" id="UP001592531">
    <property type="component" value="Unassembled WGS sequence"/>
</dbReference>
<protein>
    <submittedName>
        <fullName evidence="4">Thioesterase II family protein</fullName>
    </submittedName>
</protein>
<gene>
    <name evidence="4" type="ORF">ACEZDE_05830</name>
</gene>
<dbReference type="EMBL" id="JBHFAB010000003">
    <property type="protein sequence ID" value="MFC1416158.1"/>
    <property type="molecule type" value="Genomic_DNA"/>
</dbReference>
<dbReference type="InterPro" id="IPR020802">
    <property type="entry name" value="TesA-like"/>
</dbReference>
<comment type="caution">
    <text evidence="4">The sequence shown here is derived from an EMBL/GenBank/DDBJ whole genome shotgun (WGS) entry which is preliminary data.</text>
</comment>
<dbReference type="Pfam" id="PF00975">
    <property type="entry name" value="Thioesterase"/>
    <property type="match status" value="1"/>
</dbReference>
<dbReference type="SMART" id="SM00824">
    <property type="entry name" value="PKS_TE"/>
    <property type="match status" value="1"/>
</dbReference>
<reference evidence="4 5" key="1">
    <citation type="submission" date="2024-09" db="EMBL/GenBank/DDBJ databases">
        <authorList>
            <person name="Lee S.D."/>
        </authorList>
    </citation>
    <scope>NUCLEOTIDE SEQUENCE [LARGE SCALE GENOMIC DNA]</scope>
    <source>
        <strain evidence="4 5">N8-3</strain>
    </source>
</reference>
<name>A0ABV6VRH7_9ACTN</name>
<evidence type="ECO:0000256" key="1">
    <source>
        <dbReference type="ARBA" id="ARBA00007169"/>
    </source>
</evidence>
<keyword evidence="5" id="KW-1185">Reference proteome</keyword>
<dbReference type="PANTHER" id="PTHR11487">
    <property type="entry name" value="THIOESTERASE"/>
    <property type="match status" value="1"/>
</dbReference>
<dbReference type="SUPFAM" id="SSF53474">
    <property type="entry name" value="alpha/beta-Hydrolases"/>
    <property type="match status" value="1"/>
</dbReference>
<dbReference type="InterPro" id="IPR012223">
    <property type="entry name" value="TEII"/>
</dbReference>
<sequence length="245" mass="27083">MNKWFRSYRTDRPAPGRPAVRLLCLPHGGGGPSAFRTWARHAPDRVEILAACYPGRQDRIADPFAASLEQLADDLAEALAPLGDVPLALFGHSMGAALARETALRLTHRHGIVPAHVFVSGARAPQLLRRPRQLDDTSILAKIRELGSSSLDVLDDPDLLELALPAIRADFQLMARYIPYDAEPLDCPITAYSATRDPDCEVEAARAWSGWTRAGFALRVFPGDHFYLEPLERELVTDICRRLGE</sequence>
<dbReference type="InterPro" id="IPR001031">
    <property type="entry name" value="Thioesterase"/>
</dbReference>
<evidence type="ECO:0000313" key="5">
    <source>
        <dbReference type="Proteomes" id="UP001592531"/>
    </source>
</evidence>
<dbReference type="InterPro" id="IPR029058">
    <property type="entry name" value="AB_hydrolase_fold"/>
</dbReference>
<dbReference type="Gene3D" id="3.40.50.1820">
    <property type="entry name" value="alpha/beta hydrolase"/>
    <property type="match status" value="1"/>
</dbReference>
<comment type="similarity">
    <text evidence="1">Belongs to the thioesterase family.</text>
</comment>
<evidence type="ECO:0000313" key="4">
    <source>
        <dbReference type="EMBL" id="MFC1416158.1"/>
    </source>
</evidence>
<organism evidence="4 5">
    <name type="scientific">Streptacidiphilus cavernicola</name>
    <dbReference type="NCBI Taxonomy" id="3342716"/>
    <lineage>
        <taxon>Bacteria</taxon>
        <taxon>Bacillati</taxon>
        <taxon>Actinomycetota</taxon>
        <taxon>Actinomycetes</taxon>
        <taxon>Kitasatosporales</taxon>
        <taxon>Streptomycetaceae</taxon>
        <taxon>Streptacidiphilus</taxon>
    </lineage>
</organism>
<feature type="domain" description="Thioesterase TesA-like" evidence="3">
    <location>
        <begin position="23"/>
        <end position="228"/>
    </location>
</feature>
<dbReference type="RefSeq" id="WP_380533144.1">
    <property type="nucleotide sequence ID" value="NZ_JBHFAB010000003.1"/>
</dbReference>
<proteinExistence type="inferred from homology"/>